<feature type="signal peptide" evidence="1">
    <location>
        <begin position="1"/>
        <end position="25"/>
    </location>
</feature>
<comment type="caution">
    <text evidence="2">The sequence shown here is derived from an EMBL/GenBank/DDBJ whole genome shotgun (WGS) entry which is preliminary data.</text>
</comment>
<evidence type="ECO:0000313" key="3">
    <source>
        <dbReference type="Proteomes" id="UP001201812"/>
    </source>
</evidence>
<proteinExistence type="predicted"/>
<accession>A0AAD4QXY1</accession>
<dbReference type="AlphaFoldDB" id="A0AAD4QXY1"/>
<feature type="chain" id="PRO_5042107732" evidence="1">
    <location>
        <begin position="26"/>
        <end position="69"/>
    </location>
</feature>
<evidence type="ECO:0000313" key="2">
    <source>
        <dbReference type="EMBL" id="KAI1708641.1"/>
    </source>
</evidence>
<keyword evidence="3" id="KW-1185">Reference proteome</keyword>
<reference evidence="2" key="1">
    <citation type="submission" date="2022-01" db="EMBL/GenBank/DDBJ databases">
        <title>Genome Sequence Resource for Two Populations of Ditylenchus destructor, the Migratory Endoparasitic Phytonematode.</title>
        <authorList>
            <person name="Zhang H."/>
            <person name="Lin R."/>
            <person name="Xie B."/>
        </authorList>
    </citation>
    <scope>NUCLEOTIDE SEQUENCE</scope>
    <source>
        <strain evidence="2">BazhouSP</strain>
    </source>
</reference>
<keyword evidence="1" id="KW-0732">Signal</keyword>
<dbReference type="Proteomes" id="UP001201812">
    <property type="component" value="Unassembled WGS sequence"/>
</dbReference>
<sequence length="69" mass="7464">MLSKTTVLVSVLLLLTVANLMLVEARDERCNKSGDCKRAFKCNDGVCTCTFGSDCNSGRCFHPTGVCMV</sequence>
<evidence type="ECO:0000256" key="1">
    <source>
        <dbReference type="SAM" id="SignalP"/>
    </source>
</evidence>
<dbReference type="EMBL" id="JAKKPZ010000034">
    <property type="protein sequence ID" value="KAI1708641.1"/>
    <property type="molecule type" value="Genomic_DNA"/>
</dbReference>
<protein>
    <submittedName>
        <fullName evidence="2">Uncharacterized protein</fullName>
    </submittedName>
</protein>
<gene>
    <name evidence="2" type="ORF">DdX_11716</name>
</gene>
<name>A0AAD4QXY1_9BILA</name>
<organism evidence="2 3">
    <name type="scientific">Ditylenchus destructor</name>
    <dbReference type="NCBI Taxonomy" id="166010"/>
    <lineage>
        <taxon>Eukaryota</taxon>
        <taxon>Metazoa</taxon>
        <taxon>Ecdysozoa</taxon>
        <taxon>Nematoda</taxon>
        <taxon>Chromadorea</taxon>
        <taxon>Rhabditida</taxon>
        <taxon>Tylenchina</taxon>
        <taxon>Tylenchomorpha</taxon>
        <taxon>Sphaerularioidea</taxon>
        <taxon>Anguinidae</taxon>
        <taxon>Anguininae</taxon>
        <taxon>Ditylenchus</taxon>
    </lineage>
</organism>